<dbReference type="InterPro" id="IPR011989">
    <property type="entry name" value="ARM-like"/>
</dbReference>
<reference evidence="1 2" key="1">
    <citation type="submission" date="2017-11" db="EMBL/GenBank/DDBJ databases">
        <title>Evolution of Phototrophy in the Chloroflexi Phylum Driven by Horizontal Gene Transfer.</title>
        <authorList>
            <person name="Ward L.M."/>
            <person name="Hemp J."/>
            <person name="Shih P.M."/>
            <person name="Mcglynn S.E."/>
            <person name="Fischer W."/>
        </authorList>
    </citation>
    <scope>NUCLEOTIDE SEQUENCE [LARGE SCALE GENOMIC DNA]</scope>
    <source>
        <strain evidence="1">JP3_13</strain>
    </source>
</reference>
<comment type="caution">
    <text evidence="1">The sequence shown here is derived from an EMBL/GenBank/DDBJ whole genome shotgun (WGS) entry which is preliminary data.</text>
</comment>
<sequence length="86" mass="9623">MPDPLDIWLKRLRDPETAVRRQAIRQIELIGDPRALGALAQLFALDPDLEIRKLAQSAGKSIYQAAERRLASEGALPPGDRRPNRV</sequence>
<evidence type="ECO:0000313" key="2">
    <source>
        <dbReference type="Proteomes" id="UP000229681"/>
    </source>
</evidence>
<dbReference type="Proteomes" id="UP000229681">
    <property type="component" value="Unassembled WGS sequence"/>
</dbReference>
<evidence type="ECO:0000313" key="1">
    <source>
        <dbReference type="EMBL" id="PJF36472.1"/>
    </source>
</evidence>
<dbReference type="Gene3D" id="1.25.10.10">
    <property type="entry name" value="Leucine-rich Repeat Variant"/>
    <property type="match status" value="1"/>
</dbReference>
<name>A0A2M8PG03_9CHLR</name>
<dbReference type="EMBL" id="PGTM01000051">
    <property type="protein sequence ID" value="PJF36472.1"/>
    <property type="molecule type" value="Genomic_DNA"/>
</dbReference>
<proteinExistence type="predicted"/>
<dbReference type="InterPro" id="IPR016024">
    <property type="entry name" value="ARM-type_fold"/>
</dbReference>
<evidence type="ECO:0008006" key="3">
    <source>
        <dbReference type="Google" id="ProtNLM"/>
    </source>
</evidence>
<dbReference type="AlphaFoldDB" id="A0A2M8PG03"/>
<organism evidence="1 2">
    <name type="scientific">Candidatus Thermofonsia Clade 1 bacterium</name>
    <dbReference type="NCBI Taxonomy" id="2364210"/>
    <lineage>
        <taxon>Bacteria</taxon>
        <taxon>Bacillati</taxon>
        <taxon>Chloroflexota</taxon>
        <taxon>Candidatus Thermofontia</taxon>
        <taxon>Candidatus Thermofonsia Clade 1</taxon>
    </lineage>
</organism>
<protein>
    <recommendedName>
        <fullName evidence="3">HEAT repeat domain-containing protein</fullName>
    </recommendedName>
</protein>
<gene>
    <name evidence="1" type="ORF">CUN49_05250</name>
</gene>
<accession>A0A2M8PG03</accession>
<dbReference type="Pfam" id="PF13646">
    <property type="entry name" value="HEAT_2"/>
    <property type="match status" value="1"/>
</dbReference>
<dbReference type="SUPFAM" id="SSF48371">
    <property type="entry name" value="ARM repeat"/>
    <property type="match status" value="1"/>
</dbReference>